<protein>
    <submittedName>
        <fullName evidence="2">Uncharacterized protein</fullName>
    </submittedName>
</protein>
<comment type="caution">
    <text evidence="2">The sequence shown here is derived from an EMBL/GenBank/DDBJ whole genome shotgun (WGS) entry which is preliminary data.</text>
</comment>
<dbReference type="EMBL" id="LAVV01001810">
    <property type="protein sequence ID" value="KNZ63292.1"/>
    <property type="molecule type" value="Genomic_DNA"/>
</dbReference>
<organism evidence="2 3">
    <name type="scientific">Puccinia sorghi</name>
    <dbReference type="NCBI Taxonomy" id="27349"/>
    <lineage>
        <taxon>Eukaryota</taxon>
        <taxon>Fungi</taxon>
        <taxon>Dikarya</taxon>
        <taxon>Basidiomycota</taxon>
        <taxon>Pucciniomycotina</taxon>
        <taxon>Pucciniomycetes</taxon>
        <taxon>Pucciniales</taxon>
        <taxon>Pucciniaceae</taxon>
        <taxon>Puccinia</taxon>
    </lineage>
</organism>
<feature type="transmembrane region" description="Helical" evidence="1">
    <location>
        <begin position="122"/>
        <end position="139"/>
    </location>
</feature>
<evidence type="ECO:0000256" key="1">
    <source>
        <dbReference type="SAM" id="Phobius"/>
    </source>
</evidence>
<gene>
    <name evidence="2" type="ORF">VP01_1162g6</name>
</gene>
<proteinExistence type="predicted"/>
<keyword evidence="1" id="KW-1133">Transmembrane helix</keyword>
<dbReference type="Proteomes" id="UP000037035">
    <property type="component" value="Unassembled WGS sequence"/>
</dbReference>
<keyword evidence="3" id="KW-1185">Reference proteome</keyword>
<keyword evidence="1" id="KW-0472">Membrane</keyword>
<name>A0A0L6VRL6_9BASI</name>
<keyword evidence="1" id="KW-0812">Transmembrane</keyword>
<evidence type="ECO:0000313" key="3">
    <source>
        <dbReference type="Proteomes" id="UP000037035"/>
    </source>
</evidence>
<evidence type="ECO:0000313" key="2">
    <source>
        <dbReference type="EMBL" id="KNZ63292.1"/>
    </source>
</evidence>
<dbReference type="AlphaFoldDB" id="A0A0L6VRL6"/>
<accession>A0A0L6VRL6</accession>
<sequence length="158" mass="17996">MVARVQTGGKRHKITRTKQLCYSCSSHLVHQGPLFFFTSKPSPLKVRSERPSSQKEAPLSISTRALSIRPKNIRLASLTITGILNCNLSLTSQFSCMHSKQEPNSQSSIVVFLNVKQIKKKTFILFFSLLFFYHFPYFSHYRTEITTSDGRNGLHNSL</sequence>
<dbReference type="VEuPathDB" id="FungiDB:VP01_1162g6"/>
<reference evidence="2 3" key="1">
    <citation type="submission" date="2015-08" db="EMBL/GenBank/DDBJ databases">
        <title>Next Generation Sequencing and Analysis of the Genome of Puccinia sorghi L Schw, the Causal Agent of Maize Common Rust.</title>
        <authorList>
            <person name="Rochi L."/>
            <person name="Burguener G."/>
            <person name="Darino M."/>
            <person name="Turjanski A."/>
            <person name="Kreff E."/>
            <person name="Dieguez M.J."/>
            <person name="Sacco F."/>
        </authorList>
    </citation>
    <scope>NUCLEOTIDE SEQUENCE [LARGE SCALE GENOMIC DNA]</scope>
    <source>
        <strain evidence="2 3">RO10H11247</strain>
    </source>
</reference>